<dbReference type="AlphaFoldDB" id="D6BU26"/>
<feature type="compositionally biased region" description="Polar residues" evidence="17">
    <location>
        <begin position="380"/>
        <end position="394"/>
    </location>
</feature>
<evidence type="ECO:0000259" key="21">
    <source>
        <dbReference type="PROSITE" id="PS50208"/>
    </source>
</evidence>
<dbReference type="InterPro" id="IPR011600">
    <property type="entry name" value="Pept_C14_caspase"/>
</dbReference>
<dbReference type="PANTHER" id="PTHR48169:SF7">
    <property type="entry name" value="CASPASE 10"/>
    <property type="match status" value="1"/>
</dbReference>
<dbReference type="PROSITE" id="PS50168">
    <property type="entry name" value="DED"/>
    <property type="match status" value="2"/>
</dbReference>
<dbReference type="SUPFAM" id="SSF52129">
    <property type="entry name" value="Caspase-like"/>
    <property type="match status" value="1"/>
</dbReference>
<dbReference type="CDD" id="cd08792">
    <property type="entry name" value="DED_Caspase_8_10_r1"/>
    <property type="match status" value="1"/>
</dbReference>
<keyword evidence="5" id="KW-0597">Phosphoprotein</keyword>
<dbReference type="InterPro" id="IPR029030">
    <property type="entry name" value="Caspase-like_dom_sf"/>
</dbReference>
<dbReference type="EC" id="3.4.22.61" evidence="14"/>
<organism evidence="22">
    <name type="scientific">Mytilus californianus</name>
    <name type="common">California mussel</name>
    <dbReference type="NCBI Taxonomy" id="6549"/>
    <lineage>
        <taxon>Eukaryota</taxon>
        <taxon>Metazoa</taxon>
        <taxon>Spiralia</taxon>
        <taxon>Lophotrochozoa</taxon>
        <taxon>Mollusca</taxon>
        <taxon>Bivalvia</taxon>
        <taxon>Autobranchia</taxon>
        <taxon>Pteriomorphia</taxon>
        <taxon>Mytilida</taxon>
        <taxon>Mytiloidea</taxon>
        <taxon>Mytilidae</taxon>
        <taxon>Mytilinae</taxon>
        <taxon>Mytilus</taxon>
    </lineage>
</organism>
<evidence type="ECO:0000256" key="9">
    <source>
        <dbReference type="ARBA" id="ARBA00022801"/>
    </source>
</evidence>
<evidence type="ECO:0000256" key="5">
    <source>
        <dbReference type="ARBA" id="ARBA00022553"/>
    </source>
</evidence>
<feature type="domain" description="DED" evidence="19">
    <location>
        <begin position="17"/>
        <end position="97"/>
    </location>
</feature>
<dbReference type="GO" id="GO:0005737">
    <property type="term" value="C:cytoplasm"/>
    <property type="evidence" value="ECO:0007669"/>
    <property type="project" value="UniProtKB-SubCell"/>
</dbReference>
<dbReference type="Pfam" id="PF00656">
    <property type="entry name" value="Peptidase_C14"/>
    <property type="match status" value="1"/>
</dbReference>
<evidence type="ECO:0000256" key="1">
    <source>
        <dbReference type="ARBA" id="ARBA00004123"/>
    </source>
</evidence>
<dbReference type="Pfam" id="PF01335">
    <property type="entry name" value="DED"/>
    <property type="match status" value="2"/>
</dbReference>
<dbReference type="PROSITE" id="PS50207">
    <property type="entry name" value="CASPASE_P10"/>
    <property type="match status" value="1"/>
</dbReference>
<dbReference type="GO" id="GO:0007165">
    <property type="term" value="P:signal transduction"/>
    <property type="evidence" value="ECO:0007669"/>
    <property type="project" value="InterPro"/>
</dbReference>
<dbReference type="Gene3D" id="3.40.50.1460">
    <property type="match status" value="1"/>
</dbReference>
<feature type="domain" description="Caspase family p10" evidence="20">
    <location>
        <begin position="777"/>
        <end position="862"/>
    </location>
</feature>
<keyword evidence="8" id="KW-0677">Repeat</keyword>
<evidence type="ECO:0000256" key="6">
    <source>
        <dbReference type="ARBA" id="ARBA00022670"/>
    </source>
</evidence>
<dbReference type="GO" id="GO:0006915">
    <property type="term" value="P:apoptotic process"/>
    <property type="evidence" value="ECO:0007669"/>
    <property type="project" value="UniProtKB-KW"/>
</dbReference>
<dbReference type="PROSITE" id="PS01121">
    <property type="entry name" value="CASPASE_HIS"/>
    <property type="match status" value="1"/>
</dbReference>
<evidence type="ECO:0000256" key="4">
    <source>
        <dbReference type="ARBA" id="ARBA00022490"/>
    </source>
</evidence>
<evidence type="ECO:0000256" key="8">
    <source>
        <dbReference type="ARBA" id="ARBA00022737"/>
    </source>
</evidence>
<dbReference type="InterPro" id="IPR016129">
    <property type="entry name" value="Caspase_his_AS"/>
</dbReference>
<evidence type="ECO:0000256" key="3">
    <source>
        <dbReference type="ARBA" id="ARBA00010134"/>
    </source>
</evidence>
<dbReference type="SMART" id="SM00115">
    <property type="entry name" value="CASc"/>
    <property type="match status" value="1"/>
</dbReference>
<evidence type="ECO:0000256" key="10">
    <source>
        <dbReference type="ARBA" id="ARBA00022807"/>
    </source>
</evidence>
<dbReference type="PROSITE" id="PS50208">
    <property type="entry name" value="CASPASE_P20"/>
    <property type="match status" value="1"/>
</dbReference>
<dbReference type="PROSITE" id="PS01122">
    <property type="entry name" value="CASPASE_CYS"/>
    <property type="match status" value="1"/>
</dbReference>
<feature type="domain" description="Caspase family p20" evidence="21">
    <location>
        <begin position="610"/>
        <end position="741"/>
    </location>
</feature>
<evidence type="ECO:0000256" key="11">
    <source>
        <dbReference type="ARBA" id="ARBA00023145"/>
    </source>
</evidence>
<sequence length="862" mass="97153">MIEFESFQYHNNINQTDLTKGLITIDGELESDDIKSLKFLCQDHIAQKTLEKIEDGIQIFNELERLGKIDTSRGEVDYLLESLCRCHRIDLIRKMGFNQIQVKNRVESGRSNFSPFRLLLFEIAEEMETADLKTALFTLSSVIPRSKHDKIKSICDVFIQLERSGDLSPVNVEVLYKLLKMMDRGDLITKVRAYQGAQPTGGNTELGYGPVEEGQIPRTIEIAMEPEYQGEGHIRPAYTVEQPRPTPATEHSVQFTGNQIPLHLGQFQNSTASVIPSQQEIVDIRGTRSNKNGRLDDNVDSNMAKRLKVLDRERDRLVPSQQEDPVFLYSQQEQPSTGNYPSVIGIRNQPTAEPSPVNRTGISSEVPVNHLVPRNDVVTEEQSPGDSGLTAGTVSLSDRSSQDISSGEVQLSITESKLVGISEVIARREDWMRLASALMIDYDRISEINRANPTNLLRVHGFLRHWFIEQKNKFGTSPNADGLLNAFRQLGFTDAIEEFVRLSLEPESENEQGSENLDARSEGSVYQEENFNVSSGEARVSQGNEDTDFRAATPPINLSNSGAQVGPSLNPLINQSIRQPNRQDDVIVRQMEAVAIDDSAMPFYKMNARPRGLAIIMNNQHFHKIRNDPQSKEMPARTGTEKDAEKLDYIWRKLDFEVRSYNDVDSTRMTQIMVETAFEDHSKYDCLVVSILTHGVLGHVYGADGRIVRISQLTSCFSGRRCPSLAGKPKLFFIQACQGREKQEGHVIETDGKGSMPVSDSSEERQDLNVDRLRELIPDEADFLLGYATVPGYVSYRSRSQGSWYINKLSQNLDKYAYQHDLLSILIKVNEEVGRATANIDNGAYKQIPAPMFTLRKRIIFR</sequence>
<dbReference type="GO" id="GO:0004197">
    <property type="term" value="F:cysteine-type endopeptidase activity"/>
    <property type="evidence" value="ECO:0007669"/>
    <property type="project" value="InterPro"/>
</dbReference>
<dbReference type="GO" id="GO:0005886">
    <property type="term" value="C:plasma membrane"/>
    <property type="evidence" value="ECO:0007669"/>
    <property type="project" value="UniProtKB-ARBA"/>
</dbReference>
<feature type="region of interest" description="Disordered" evidence="17">
    <location>
        <begin position="505"/>
        <end position="525"/>
    </location>
</feature>
<evidence type="ECO:0000259" key="20">
    <source>
        <dbReference type="PROSITE" id="PS50207"/>
    </source>
</evidence>
<keyword evidence="7" id="KW-0053">Apoptosis</keyword>
<comment type="catalytic activity">
    <reaction evidence="13">
        <text>Strict requirement for Asp at position P1 and has a preferred cleavage sequence of (Leu/Asp/Val)-Glu-Thr-Asp-|-(Gly/Ser/Ala).</text>
        <dbReference type="EC" id="3.4.22.61"/>
    </reaction>
</comment>
<dbReference type="GO" id="GO:0006508">
    <property type="term" value="P:proteolysis"/>
    <property type="evidence" value="ECO:0007669"/>
    <property type="project" value="UniProtKB-KW"/>
</dbReference>
<comment type="similarity">
    <text evidence="3 16">Belongs to the peptidase C14A family.</text>
</comment>
<dbReference type="EMBL" id="FJ937784">
    <property type="protein sequence ID" value="ADB80146.1"/>
    <property type="molecule type" value="mRNA"/>
</dbReference>
<keyword evidence="10" id="KW-0788">Thiol protease</keyword>
<dbReference type="CDD" id="cd00032">
    <property type="entry name" value="CASc"/>
    <property type="match status" value="1"/>
</dbReference>
<evidence type="ECO:0000256" key="13">
    <source>
        <dbReference type="ARBA" id="ARBA00051626"/>
    </source>
</evidence>
<evidence type="ECO:0000256" key="16">
    <source>
        <dbReference type="RuleBase" id="RU003971"/>
    </source>
</evidence>
<evidence type="ECO:0000256" key="14">
    <source>
        <dbReference type="ARBA" id="ARBA00066479"/>
    </source>
</evidence>
<keyword evidence="9" id="KW-0378">Hydrolase</keyword>
<dbReference type="InterPro" id="IPR001309">
    <property type="entry name" value="Pept_C14_p20"/>
</dbReference>
<dbReference type="GO" id="GO:0051604">
    <property type="term" value="P:protein maturation"/>
    <property type="evidence" value="ECO:0007669"/>
    <property type="project" value="UniProtKB-ARBA"/>
</dbReference>
<dbReference type="SMR" id="D6BU26"/>
<reference evidence="22" key="1">
    <citation type="submission" date="2009-04" db="EMBL/GenBank/DDBJ databases">
        <title>Identification and characterization of a novel caspase containing two death effector domains and a death domain in the mussel, Mytilus californianus.</title>
        <authorList>
            <person name="Sakamaki K."/>
            <person name="Nozaki M."/>
        </authorList>
    </citation>
    <scope>NUCLEOTIDE SEQUENCE</scope>
    <source>
        <tissue evidence="22">Gill</tissue>
    </source>
</reference>
<dbReference type="SUPFAM" id="SSF47986">
    <property type="entry name" value="DEATH domain"/>
    <property type="match status" value="3"/>
</dbReference>
<evidence type="ECO:0000256" key="7">
    <source>
        <dbReference type="ARBA" id="ARBA00022703"/>
    </source>
</evidence>
<dbReference type="InterPro" id="IPR000488">
    <property type="entry name" value="Death_dom"/>
</dbReference>
<feature type="domain" description="DED" evidence="19">
    <location>
        <begin position="115"/>
        <end position="193"/>
    </location>
</feature>
<evidence type="ECO:0000259" key="18">
    <source>
        <dbReference type="PROSITE" id="PS50017"/>
    </source>
</evidence>
<accession>D6BU26</accession>
<keyword evidence="11" id="KW-0865">Zymogen</keyword>
<dbReference type="InterPro" id="IPR011029">
    <property type="entry name" value="DEATH-like_dom_sf"/>
</dbReference>
<feature type="domain" description="Death" evidence="18">
    <location>
        <begin position="429"/>
        <end position="503"/>
    </location>
</feature>
<dbReference type="SMART" id="SM00031">
    <property type="entry name" value="DED"/>
    <property type="match status" value="2"/>
</dbReference>
<dbReference type="PRINTS" id="PR00376">
    <property type="entry name" value="IL1BCENZYME"/>
</dbReference>
<proteinExistence type="evidence at transcript level"/>
<dbReference type="GO" id="GO:0042981">
    <property type="term" value="P:regulation of apoptotic process"/>
    <property type="evidence" value="ECO:0007669"/>
    <property type="project" value="InterPro"/>
</dbReference>
<dbReference type="InterPro" id="IPR002138">
    <property type="entry name" value="Pept_C14_p10"/>
</dbReference>
<name>D6BU26_MYTCA</name>
<dbReference type="InterPro" id="IPR033139">
    <property type="entry name" value="Caspase_cys_AS"/>
</dbReference>
<keyword evidence="12" id="KW-0539">Nucleus</keyword>
<dbReference type="FunFam" id="3.40.50.1460:FF:000008">
    <property type="entry name" value="caspase-8 isoform X1"/>
    <property type="match status" value="1"/>
</dbReference>
<protein>
    <recommendedName>
        <fullName evidence="15">Caspase-8</fullName>
        <ecNumber evidence="14">3.4.22.61</ecNumber>
    </recommendedName>
</protein>
<dbReference type="InterPro" id="IPR001875">
    <property type="entry name" value="DED_dom"/>
</dbReference>
<dbReference type="GO" id="GO:0005634">
    <property type="term" value="C:nucleus"/>
    <property type="evidence" value="ECO:0007669"/>
    <property type="project" value="UniProtKB-SubCell"/>
</dbReference>
<evidence type="ECO:0000259" key="19">
    <source>
        <dbReference type="PROSITE" id="PS50168"/>
    </source>
</evidence>
<dbReference type="PROSITE" id="PS50017">
    <property type="entry name" value="DEATH_DOMAIN"/>
    <property type="match status" value="1"/>
</dbReference>
<evidence type="ECO:0000256" key="2">
    <source>
        <dbReference type="ARBA" id="ARBA00004496"/>
    </source>
</evidence>
<keyword evidence="6" id="KW-0645">Protease</keyword>
<keyword evidence="4" id="KW-0963">Cytoplasm</keyword>
<dbReference type="CDD" id="cd08334">
    <property type="entry name" value="DED_Caspase_8_10_r2"/>
    <property type="match status" value="1"/>
</dbReference>
<evidence type="ECO:0000313" key="22">
    <source>
        <dbReference type="EMBL" id="ADB80146.1"/>
    </source>
</evidence>
<evidence type="ECO:0000256" key="15">
    <source>
        <dbReference type="ARBA" id="ARBA00068172"/>
    </source>
</evidence>
<comment type="subcellular location">
    <subcellularLocation>
        <location evidence="2">Cytoplasm</location>
    </subcellularLocation>
    <subcellularLocation>
        <location evidence="1">Nucleus</location>
    </subcellularLocation>
</comment>
<dbReference type="PANTHER" id="PTHR48169">
    <property type="entry name" value="DED DOMAIN-CONTAINING PROTEIN"/>
    <property type="match status" value="1"/>
</dbReference>
<evidence type="ECO:0000256" key="12">
    <source>
        <dbReference type="ARBA" id="ARBA00023242"/>
    </source>
</evidence>
<evidence type="ECO:0000256" key="17">
    <source>
        <dbReference type="SAM" id="MobiDB-lite"/>
    </source>
</evidence>
<dbReference type="Gene3D" id="1.10.533.10">
    <property type="entry name" value="Death Domain, Fas"/>
    <property type="match status" value="3"/>
</dbReference>
<dbReference type="GO" id="GO:0032991">
    <property type="term" value="C:protein-containing complex"/>
    <property type="evidence" value="ECO:0007669"/>
    <property type="project" value="UniProtKB-ARBA"/>
</dbReference>
<feature type="region of interest" description="Disordered" evidence="17">
    <location>
        <begin position="379"/>
        <end position="401"/>
    </location>
</feature>
<dbReference type="InterPro" id="IPR015917">
    <property type="entry name" value="Pept_C14A"/>
</dbReference>